<evidence type="ECO:0000256" key="6">
    <source>
        <dbReference type="ARBA" id="ARBA00023136"/>
    </source>
</evidence>
<keyword evidence="8" id="KW-0807">Transducer</keyword>
<evidence type="ECO:0000256" key="9">
    <source>
        <dbReference type="SAM" id="Phobius"/>
    </source>
</evidence>
<keyword evidence="6 9" id="KW-0472">Membrane</keyword>
<feature type="transmembrane region" description="Helical" evidence="9">
    <location>
        <begin position="119"/>
        <end position="144"/>
    </location>
</feature>
<accession>A0AAD9FEN8</accession>
<dbReference type="PROSITE" id="PS50262">
    <property type="entry name" value="G_PROTEIN_RECEP_F1_2"/>
    <property type="match status" value="1"/>
</dbReference>
<evidence type="ECO:0000256" key="7">
    <source>
        <dbReference type="ARBA" id="ARBA00023170"/>
    </source>
</evidence>
<sequence>MGVVSYCDCYPLHPDIQSCKAAPKESVQSGNPAEANSVKTRVAGCPGPVPRTAPPGFFSPLPPRHTVLLVAEARAPRAGSSTEGAPGRLPEIVGAVCLLTPGARERRKKKMEGKLAQRFGYIIIAFTLFWMPMLVILLMNVVSWQDADKLMMELETSAMVLTCVQAAVDPLIYTLVTRQFRSELSKILSSIPRCPQKQRA</sequence>
<evidence type="ECO:0000256" key="1">
    <source>
        <dbReference type="ARBA" id="ARBA00004651"/>
    </source>
</evidence>
<keyword evidence="5" id="KW-0297">G-protein coupled receptor</keyword>
<dbReference type="CDD" id="cd00637">
    <property type="entry name" value="7tm_classA_rhodopsin-like"/>
    <property type="match status" value="1"/>
</dbReference>
<dbReference type="EMBL" id="JASDAP010000008">
    <property type="protein sequence ID" value="KAK1898491.1"/>
    <property type="molecule type" value="Genomic_DNA"/>
</dbReference>
<dbReference type="PANTHER" id="PTHR22752">
    <property type="entry name" value="G PROTEIN-COUPLED RECEPTOR"/>
    <property type="match status" value="1"/>
</dbReference>
<protein>
    <submittedName>
        <fullName evidence="11">Relaxin receptor 1</fullName>
    </submittedName>
</protein>
<evidence type="ECO:0000256" key="4">
    <source>
        <dbReference type="ARBA" id="ARBA00022989"/>
    </source>
</evidence>
<evidence type="ECO:0000256" key="2">
    <source>
        <dbReference type="ARBA" id="ARBA00022475"/>
    </source>
</evidence>
<feature type="domain" description="G-protein coupled receptors family 1 profile" evidence="10">
    <location>
        <begin position="104"/>
        <end position="173"/>
    </location>
</feature>
<dbReference type="Pfam" id="PF00001">
    <property type="entry name" value="7tm_1"/>
    <property type="match status" value="1"/>
</dbReference>
<keyword evidence="3 9" id="KW-0812">Transmembrane</keyword>
<comment type="caution">
    <text evidence="11">The sequence shown here is derived from an EMBL/GenBank/DDBJ whole genome shotgun (WGS) entry which is preliminary data.</text>
</comment>
<organism evidence="11 12">
    <name type="scientific">Dissostichus eleginoides</name>
    <name type="common">Patagonian toothfish</name>
    <name type="synonym">Dissostichus amissus</name>
    <dbReference type="NCBI Taxonomy" id="100907"/>
    <lineage>
        <taxon>Eukaryota</taxon>
        <taxon>Metazoa</taxon>
        <taxon>Chordata</taxon>
        <taxon>Craniata</taxon>
        <taxon>Vertebrata</taxon>
        <taxon>Euteleostomi</taxon>
        <taxon>Actinopterygii</taxon>
        <taxon>Neopterygii</taxon>
        <taxon>Teleostei</taxon>
        <taxon>Neoteleostei</taxon>
        <taxon>Acanthomorphata</taxon>
        <taxon>Eupercaria</taxon>
        <taxon>Perciformes</taxon>
        <taxon>Notothenioidei</taxon>
        <taxon>Nototheniidae</taxon>
        <taxon>Dissostichus</taxon>
    </lineage>
</organism>
<keyword evidence="2" id="KW-1003">Cell membrane</keyword>
<evidence type="ECO:0000256" key="3">
    <source>
        <dbReference type="ARBA" id="ARBA00022692"/>
    </source>
</evidence>
<dbReference type="Gene3D" id="1.20.1070.10">
    <property type="entry name" value="Rhodopsin 7-helix transmembrane proteins"/>
    <property type="match status" value="1"/>
</dbReference>
<name>A0AAD9FEN8_DISEL</name>
<dbReference type="Proteomes" id="UP001228049">
    <property type="component" value="Unassembled WGS sequence"/>
</dbReference>
<feature type="transmembrane region" description="Helical" evidence="9">
    <location>
        <begin position="156"/>
        <end position="176"/>
    </location>
</feature>
<dbReference type="GO" id="GO:0005886">
    <property type="term" value="C:plasma membrane"/>
    <property type="evidence" value="ECO:0007669"/>
    <property type="project" value="UniProtKB-SubCell"/>
</dbReference>
<reference evidence="11" key="1">
    <citation type="submission" date="2023-04" db="EMBL/GenBank/DDBJ databases">
        <title>Chromosome-level genome of Chaenocephalus aceratus.</title>
        <authorList>
            <person name="Park H."/>
        </authorList>
    </citation>
    <scope>NUCLEOTIDE SEQUENCE</scope>
    <source>
        <strain evidence="11">DE</strain>
        <tissue evidence="11">Muscle</tissue>
    </source>
</reference>
<evidence type="ECO:0000256" key="5">
    <source>
        <dbReference type="ARBA" id="ARBA00023040"/>
    </source>
</evidence>
<keyword evidence="7 11" id="KW-0675">Receptor</keyword>
<proteinExistence type="predicted"/>
<evidence type="ECO:0000259" key="10">
    <source>
        <dbReference type="PROSITE" id="PS50262"/>
    </source>
</evidence>
<evidence type="ECO:0000313" key="11">
    <source>
        <dbReference type="EMBL" id="KAK1898491.1"/>
    </source>
</evidence>
<evidence type="ECO:0000313" key="12">
    <source>
        <dbReference type="Proteomes" id="UP001228049"/>
    </source>
</evidence>
<dbReference type="GO" id="GO:0004930">
    <property type="term" value="F:G protein-coupled receptor activity"/>
    <property type="evidence" value="ECO:0007669"/>
    <property type="project" value="UniProtKB-KW"/>
</dbReference>
<dbReference type="AlphaFoldDB" id="A0AAD9FEN8"/>
<dbReference type="SUPFAM" id="SSF81321">
    <property type="entry name" value="Family A G protein-coupled receptor-like"/>
    <property type="match status" value="1"/>
</dbReference>
<dbReference type="InterPro" id="IPR000276">
    <property type="entry name" value="GPCR_Rhodpsn"/>
</dbReference>
<dbReference type="InterPro" id="IPR017452">
    <property type="entry name" value="GPCR_Rhodpsn_7TM"/>
</dbReference>
<evidence type="ECO:0000256" key="8">
    <source>
        <dbReference type="ARBA" id="ARBA00023224"/>
    </source>
</evidence>
<gene>
    <name evidence="11" type="ORF">KUDE01_018015</name>
</gene>
<keyword evidence="12" id="KW-1185">Reference proteome</keyword>
<comment type="subcellular location">
    <subcellularLocation>
        <location evidence="1">Cell membrane</location>
        <topology evidence="1">Multi-pass membrane protein</topology>
    </subcellularLocation>
</comment>
<keyword evidence="4 9" id="KW-1133">Transmembrane helix</keyword>